<keyword evidence="5 7" id="KW-1133">Transmembrane helix</keyword>
<proteinExistence type="predicted"/>
<dbReference type="Gene3D" id="1.20.1250.20">
    <property type="entry name" value="MFS general substrate transporter like domains"/>
    <property type="match status" value="1"/>
</dbReference>
<dbReference type="Gene3D" id="1.20.1720.10">
    <property type="entry name" value="Multidrug resistance protein D"/>
    <property type="match status" value="1"/>
</dbReference>
<comment type="subcellular location">
    <subcellularLocation>
        <location evidence="1">Cell membrane</location>
        <topology evidence="1">Multi-pass membrane protein</topology>
    </subcellularLocation>
</comment>
<dbReference type="InterPro" id="IPR004638">
    <property type="entry name" value="EmrB-like"/>
</dbReference>
<keyword evidence="2" id="KW-0813">Transport</keyword>
<keyword evidence="10" id="KW-1185">Reference proteome</keyword>
<dbReference type="InterPro" id="IPR020846">
    <property type="entry name" value="MFS_dom"/>
</dbReference>
<organism evidence="9 10">
    <name type="scientific">Nonomuraea pusilla</name>
    <dbReference type="NCBI Taxonomy" id="46177"/>
    <lineage>
        <taxon>Bacteria</taxon>
        <taxon>Bacillati</taxon>
        <taxon>Actinomycetota</taxon>
        <taxon>Actinomycetes</taxon>
        <taxon>Streptosporangiales</taxon>
        <taxon>Streptosporangiaceae</taxon>
        <taxon>Nonomuraea</taxon>
    </lineage>
</organism>
<dbReference type="GO" id="GO:0022857">
    <property type="term" value="F:transmembrane transporter activity"/>
    <property type="evidence" value="ECO:0007669"/>
    <property type="project" value="InterPro"/>
</dbReference>
<feature type="transmembrane region" description="Helical" evidence="7">
    <location>
        <begin position="331"/>
        <end position="352"/>
    </location>
</feature>
<feature type="transmembrane region" description="Helical" evidence="7">
    <location>
        <begin position="428"/>
        <end position="449"/>
    </location>
</feature>
<feature type="transmembrane region" description="Helical" evidence="7">
    <location>
        <begin position="364"/>
        <end position="388"/>
    </location>
</feature>
<dbReference type="InterPro" id="IPR011701">
    <property type="entry name" value="MFS"/>
</dbReference>
<dbReference type="SUPFAM" id="SSF103473">
    <property type="entry name" value="MFS general substrate transporter"/>
    <property type="match status" value="1"/>
</dbReference>
<dbReference type="OrthoDB" id="9812221at2"/>
<feature type="transmembrane region" description="Helical" evidence="7">
    <location>
        <begin position="203"/>
        <end position="220"/>
    </location>
</feature>
<dbReference type="RefSeq" id="WP_091102769.1">
    <property type="nucleotide sequence ID" value="NZ_FOBF01000011.1"/>
</dbReference>
<dbReference type="PROSITE" id="PS50850">
    <property type="entry name" value="MFS"/>
    <property type="match status" value="1"/>
</dbReference>
<name>A0A1H7WZ41_9ACTN</name>
<dbReference type="PANTHER" id="PTHR42718:SF46">
    <property type="entry name" value="BLR6921 PROTEIN"/>
    <property type="match status" value="1"/>
</dbReference>
<feature type="transmembrane region" description="Helical" evidence="7">
    <location>
        <begin position="264"/>
        <end position="290"/>
    </location>
</feature>
<feature type="transmembrane region" description="Helical" evidence="7">
    <location>
        <begin position="226"/>
        <end position="243"/>
    </location>
</feature>
<evidence type="ECO:0000256" key="6">
    <source>
        <dbReference type="ARBA" id="ARBA00023136"/>
    </source>
</evidence>
<evidence type="ECO:0000256" key="5">
    <source>
        <dbReference type="ARBA" id="ARBA00022989"/>
    </source>
</evidence>
<evidence type="ECO:0000259" key="8">
    <source>
        <dbReference type="PROSITE" id="PS50850"/>
    </source>
</evidence>
<feature type="transmembrane region" description="Helical" evidence="7">
    <location>
        <begin position="142"/>
        <end position="164"/>
    </location>
</feature>
<evidence type="ECO:0000256" key="7">
    <source>
        <dbReference type="SAM" id="Phobius"/>
    </source>
</evidence>
<feature type="transmembrane region" description="Helical" evidence="7">
    <location>
        <begin position="109"/>
        <end position="130"/>
    </location>
</feature>
<dbReference type="PRINTS" id="PR01036">
    <property type="entry name" value="TCRTETB"/>
</dbReference>
<sequence length="456" mass="45579">MTTRTEPPPGLGRPLAGLACALVVGAFAALLDTTIVGVAVHTLAGAFSADLAATQWVTTAYLLAVAAVIPATGWAAARFGAGRAWTVSLAVFLAGSVLCGAAWSLPSLVAFRALQGAGAGMLFPLSRIIVVEAAGRERLGRMMALMAIPVPLAPVLGPVVGGLVLETLSWRWVFFLNVPFLLAGIALSAACVPGGRRDGGARLDVAGLAAVSGGVTLLVLGLTGDHAWPSAAGAALLGLYAWRHVRARHGGPHVVDLGLFRDRAFSASAALGLLANAALYAAVFLVPLLFQQAGGTGALGAGLVLAPQGLGMLAAVLAAGRLVDLRANPRALVLAGLAAVAAGTLPFVLPFAQDASAPGGVTPLLAAALFVRGAGMAFAVAPTMTTLYHSLPRSSTADATTANAVLQQVGAAAGTAAVAVLLDRADGFAPAFWATLAAVALCAVPALFLPGQSTER</sequence>
<dbReference type="STRING" id="46177.SAMN05660976_04681"/>
<reference evidence="9 10" key="1">
    <citation type="submission" date="2016-10" db="EMBL/GenBank/DDBJ databases">
        <authorList>
            <person name="de Groot N.N."/>
        </authorList>
    </citation>
    <scope>NUCLEOTIDE SEQUENCE [LARGE SCALE GENOMIC DNA]</scope>
    <source>
        <strain evidence="9 10">DSM 43357</strain>
    </source>
</reference>
<dbReference type="InterPro" id="IPR036259">
    <property type="entry name" value="MFS_trans_sf"/>
</dbReference>
<dbReference type="GO" id="GO:0005886">
    <property type="term" value="C:plasma membrane"/>
    <property type="evidence" value="ECO:0007669"/>
    <property type="project" value="UniProtKB-SubCell"/>
</dbReference>
<evidence type="ECO:0000256" key="2">
    <source>
        <dbReference type="ARBA" id="ARBA00022448"/>
    </source>
</evidence>
<dbReference type="AlphaFoldDB" id="A0A1H7WZ41"/>
<dbReference type="Proteomes" id="UP000198953">
    <property type="component" value="Unassembled WGS sequence"/>
</dbReference>
<keyword evidence="3" id="KW-1003">Cell membrane</keyword>
<evidence type="ECO:0000313" key="9">
    <source>
        <dbReference type="EMBL" id="SEM26896.1"/>
    </source>
</evidence>
<gene>
    <name evidence="9" type="ORF">SAMN05660976_04681</name>
</gene>
<feature type="transmembrane region" description="Helical" evidence="7">
    <location>
        <begin position="400"/>
        <end position="422"/>
    </location>
</feature>
<dbReference type="NCBIfam" id="TIGR00711">
    <property type="entry name" value="efflux_EmrB"/>
    <property type="match status" value="1"/>
</dbReference>
<feature type="transmembrane region" description="Helical" evidence="7">
    <location>
        <begin position="84"/>
        <end position="103"/>
    </location>
</feature>
<dbReference type="Pfam" id="PF07690">
    <property type="entry name" value="MFS_1"/>
    <property type="match status" value="1"/>
</dbReference>
<dbReference type="PANTHER" id="PTHR42718">
    <property type="entry name" value="MAJOR FACILITATOR SUPERFAMILY MULTIDRUG TRANSPORTER MFSC"/>
    <property type="match status" value="1"/>
</dbReference>
<evidence type="ECO:0000256" key="4">
    <source>
        <dbReference type="ARBA" id="ARBA00022692"/>
    </source>
</evidence>
<feature type="domain" description="Major facilitator superfamily (MFS) profile" evidence="8">
    <location>
        <begin position="18"/>
        <end position="454"/>
    </location>
</feature>
<protein>
    <submittedName>
        <fullName evidence="9">Drug resistance transporter, EmrB/QacA subfamily</fullName>
    </submittedName>
</protein>
<dbReference type="EMBL" id="FOBF01000011">
    <property type="protein sequence ID" value="SEM26896.1"/>
    <property type="molecule type" value="Genomic_DNA"/>
</dbReference>
<keyword evidence="4 7" id="KW-0812">Transmembrane</keyword>
<evidence type="ECO:0000313" key="10">
    <source>
        <dbReference type="Proteomes" id="UP000198953"/>
    </source>
</evidence>
<accession>A0A1H7WZ41</accession>
<evidence type="ECO:0000256" key="1">
    <source>
        <dbReference type="ARBA" id="ARBA00004651"/>
    </source>
</evidence>
<keyword evidence="6 7" id="KW-0472">Membrane</keyword>
<evidence type="ECO:0000256" key="3">
    <source>
        <dbReference type="ARBA" id="ARBA00022475"/>
    </source>
</evidence>
<feature type="transmembrane region" description="Helical" evidence="7">
    <location>
        <begin position="296"/>
        <end position="319"/>
    </location>
</feature>
<feature type="transmembrane region" description="Helical" evidence="7">
    <location>
        <begin position="58"/>
        <end position="77"/>
    </location>
</feature>
<feature type="transmembrane region" description="Helical" evidence="7">
    <location>
        <begin position="170"/>
        <end position="191"/>
    </location>
</feature>